<organism evidence="2 3">
    <name type="scientific">Cloeon dipterum</name>
    <dbReference type="NCBI Taxonomy" id="197152"/>
    <lineage>
        <taxon>Eukaryota</taxon>
        <taxon>Metazoa</taxon>
        <taxon>Ecdysozoa</taxon>
        <taxon>Arthropoda</taxon>
        <taxon>Hexapoda</taxon>
        <taxon>Insecta</taxon>
        <taxon>Pterygota</taxon>
        <taxon>Palaeoptera</taxon>
        <taxon>Ephemeroptera</taxon>
        <taxon>Pisciforma</taxon>
        <taxon>Baetidae</taxon>
        <taxon>Cloeon</taxon>
    </lineage>
</organism>
<accession>A0A8S1E7B4</accession>
<evidence type="ECO:0000256" key="1">
    <source>
        <dbReference type="SAM" id="MobiDB-lite"/>
    </source>
</evidence>
<protein>
    <submittedName>
        <fullName evidence="2">Uncharacterized protein</fullName>
    </submittedName>
</protein>
<name>A0A8S1E7B4_9INSE</name>
<dbReference type="Proteomes" id="UP000494165">
    <property type="component" value="Unassembled WGS sequence"/>
</dbReference>
<evidence type="ECO:0000313" key="3">
    <source>
        <dbReference type="Proteomes" id="UP000494165"/>
    </source>
</evidence>
<dbReference type="EMBL" id="CADEPI010001005">
    <property type="protein sequence ID" value="CAB3388916.1"/>
    <property type="molecule type" value="Genomic_DNA"/>
</dbReference>
<feature type="compositionally biased region" description="Polar residues" evidence="1">
    <location>
        <begin position="10"/>
        <end position="27"/>
    </location>
</feature>
<evidence type="ECO:0000313" key="2">
    <source>
        <dbReference type="EMBL" id="CAB3388916.1"/>
    </source>
</evidence>
<feature type="region of interest" description="Disordered" evidence="1">
    <location>
        <begin position="146"/>
        <end position="167"/>
    </location>
</feature>
<gene>
    <name evidence="2" type="ORF">CLODIP_2_CD11962</name>
</gene>
<feature type="region of interest" description="Disordered" evidence="1">
    <location>
        <begin position="1"/>
        <end position="105"/>
    </location>
</feature>
<dbReference type="AlphaFoldDB" id="A0A8S1E7B4"/>
<reference evidence="2 3" key="1">
    <citation type="submission" date="2020-04" db="EMBL/GenBank/DDBJ databases">
        <authorList>
            <person name="Alioto T."/>
            <person name="Alioto T."/>
            <person name="Gomez Garrido J."/>
        </authorList>
    </citation>
    <scope>NUCLEOTIDE SEQUENCE [LARGE SCALE GENOMIC DNA]</scope>
</reference>
<proteinExistence type="predicted"/>
<comment type="caution">
    <text evidence="2">The sequence shown here is derived from an EMBL/GenBank/DDBJ whole genome shotgun (WGS) entry which is preliminary data.</text>
</comment>
<sequence>MAGAPDRSPAPSSYPTNRPRSQETSASRGADHHGTVAHGLYSTLGLAPHDEVVWPTPRNRRSVAQQPFGAEKGRKVPEASQMLRRRRKMSAGGVAKAPEASRETRDLEKFGAENVRRLWHGAGGVAKTGVLGKFCAPTCDASGMVPKASQGDTPRASAPAGRRGRGRREVRRLLGLAPAVRRLGHGAGGVAPAVRRLGQGAGGVARFPSECASAPAVPRLPGGAPPLGLAPAVRRLGHGAGGVARHRSLCAYAPVMPRPPG</sequence>
<keyword evidence="3" id="KW-1185">Reference proteome</keyword>